<dbReference type="InterPro" id="IPR036259">
    <property type="entry name" value="MFS_trans_sf"/>
</dbReference>
<comment type="subcellular location">
    <subcellularLocation>
        <location evidence="1">Membrane</location>
        <topology evidence="1">Multi-pass membrane protein</topology>
    </subcellularLocation>
</comment>
<feature type="transmembrane region" description="Helical" evidence="5">
    <location>
        <begin position="102"/>
        <end position="119"/>
    </location>
</feature>
<evidence type="ECO:0000313" key="7">
    <source>
        <dbReference type="Proteomes" id="UP001595912"/>
    </source>
</evidence>
<feature type="transmembrane region" description="Helical" evidence="5">
    <location>
        <begin position="77"/>
        <end position="96"/>
    </location>
</feature>
<keyword evidence="2 5" id="KW-0812">Transmembrane</keyword>
<reference evidence="7" key="1">
    <citation type="journal article" date="2019" name="Int. J. Syst. Evol. Microbiol.">
        <title>The Global Catalogue of Microorganisms (GCM) 10K type strain sequencing project: providing services to taxonomists for standard genome sequencing and annotation.</title>
        <authorList>
            <consortium name="The Broad Institute Genomics Platform"/>
            <consortium name="The Broad Institute Genome Sequencing Center for Infectious Disease"/>
            <person name="Wu L."/>
            <person name="Ma J."/>
        </authorList>
    </citation>
    <scope>NUCLEOTIDE SEQUENCE [LARGE SCALE GENOMIC DNA]</scope>
    <source>
        <strain evidence="7">CGMCC 4.7152</strain>
    </source>
</reference>
<keyword evidence="4 5" id="KW-0472">Membrane</keyword>
<keyword evidence="7" id="KW-1185">Reference proteome</keyword>
<protein>
    <recommendedName>
        <fullName evidence="8">MFS transporter</fullName>
    </recommendedName>
</protein>
<dbReference type="EMBL" id="JBHSIU010000125">
    <property type="protein sequence ID" value="MFC5007449.1"/>
    <property type="molecule type" value="Genomic_DNA"/>
</dbReference>
<dbReference type="RefSeq" id="WP_380128092.1">
    <property type="nucleotide sequence ID" value="NZ_JBHSIU010000125.1"/>
</dbReference>
<feature type="transmembrane region" description="Helical" evidence="5">
    <location>
        <begin position="44"/>
        <end position="65"/>
    </location>
</feature>
<dbReference type="PANTHER" id="PTHR23501">
    <property type="entry name" value="MAJOR FACILITATOR SUPERFAMILY"/>
    <property type="match status" value="1"/>
</dbReference>
<dbReference type="SUPFAM" id="SSF103473">
    <property type="entry name" value="MFS general substrate transporter"/>
    <property type="match status" value="1"/>
</dbReference>
<dbReference type="Proteomes" id="UP001595912">
    <property type="component" value="Unassembled WGS sequence"/>
</dbReference>
<gene>
    <name evidence="6" type="ORF">ACFPIJ_57770</name>
</gene>
<evidence type="ECO:0008006" key="8">
    <source>
        <dbReference type="Google" id="ProtNLM"/>
    </source>
</evidence>
<accession>A0ABV9WJK5</accession>
<feature type="transmembrane region" description="Helical" evidence="5">
    <location>
        <begin position="12"/>
        <end position="32"/>
    </location>
</feature>
<evidence type="ECO:0000256" key="5">
    <source>
        <dbReference type="SAM" id="Phobius"/>
    </source>
</evidence>
<evidence type="ECO:0000256" key="2">
    <source>
        <dbReference type="ARBA" id="ARBA00022692"/>
    </source>
</evidence>
<name>A0ABV9WJK5_9ACTN</name>
<organism evidence="6 7">
    <name type="scientific">Dactylosporangium cerinum</name>
    <dbReference type="NCBI Taxonomy" id="1434730"/>
    <lineage>
        <taxon>Bacteria</taxon>
        <taxon>Bacillati</taxon>
        <taxon>Actinomycetota</taxon>
        <taxon>Actinomycetes</taxon>
        <taxon>Micromonosporales</taxon>
        <taxon>Micromonosporaceae</taxon>
        <taxon>Dactylosporangium</taxon>
    </lineage>
</organism>
<evidence type="ECO:0000313" key="6">
    <source>
        <dbReference type="EMBL" id="MFC5007449.1"/>
    </source>
</evidence>
<dbReference type="Gene3D" id="1.20.1250.20">
    <property type="entry name" value="MFS general substrate transporter like domains"/>
    <property type="match status" value="1"/>
</dbReference>
<evidence type="ECO:0000256" key="4">
    <source>
        <dbReference type="ARBA" id="ARBA00023136"/>
    </source>
</evidence>
<evidence type="ECO:0000256" key="3">
    <source>
        <dbReference type="ARBA" id="ARBA00022989"/>
    </source>
</evidence>
<keyword evidence="3 5" id="KW-1133">Transmembrane helix</keyword>
<dbReference type="PANTHER" id="PTHR23501:SF197">
    <property type="entry name" value="COMD"/>
    <property type="match status" value="1"/>
</dbReference>
<proteinExistence type="predicted"/>
<evidence type="ECO:0000256" key="1">
    <source>
        <dbReference type="ARBA" id="ARBA00004141"/>
    </source>
</evidence>
<sequence>MPLRLYGDRDFTVAQILRLLAGASMMVSATFLPQYIQLVHGASATASGMLILPAMLGMVVVLIGSGQLISRTGRYRVYPIAGGALLTAGMLTLLALGPGVGVAVASTLTLLGGAGVGLLM</sequence>
<comment type="caution">
    <text evidence="6">The sequence shown here is derived from an EMBL/GenBank/DDBJ whole genome shotgun (WGS) entry which is preliminary data.</text>
</comment>